<dbReference type="Gene3D" id="1.20.58.220">
    <property type="entry name" value="Phosphate transport system protein phou homolog 2, domain 2"/>
    <property type="match status" value="2"/>
</dbReference>
<dbReference type="EMBL" id="WTVM01000014">
    <property type="protein sequence ID" value="NMG02109.1"/>
    <property type="molecule type" value="Genomic_DNA"/>
</dbReference>
<dbReference type="InterPro" id="IPR026022">
    <property type="entry name" value="PhoU_dom"/>
</dbReference>
<evidence type="ECO:0000256" key="2">
    <source>
        <dbReference type="ARBA" id="ARBA00008107"/>
    </source>
</evidence>
<dbReference type="InterPro" id="IPR038078">
    <property type="entry name" value="PhoU-like_sf"/>
</dbReference>
<reference evidence="10" key="1">
    <citation type="submission" date="2019-12" db="EMBL/GenBank/DDBJ databases">
        <title>Comparative genomics gives insights into the taxonomy of the Azoarcus-Aromatoleum group and reveals separate origins of nif in the plant-associated Azoarcus and non-plant-associated Aromatoleum sub-groups.</title>
        <authorList>
            <person name="Lafos M."/>
            <person name="Maluk M."/>
            <person name="Batista M."/>
            <person name="Junghare M."/>
            <person name="Carmona M."/>
            <person name="Faoro H."/>
            <person name="Cruz L.M."/>
            <person name="Battistoni F."/>
            <person name="De Souza E."/>
            <person name="Pedrosa F."/>
            <person name="Chen W.-M."/>
            <person name="Poole P.S."/>
            <person name="Dixon R.A."/>
            <person name="James E.K."/>
        </authorList>
    </citation>
    <scope>NUCLEOTIDE SEQUENCE</scope>
    <source>
        <strain evidence="10">NSC3</strain>
    </source>
</reference>
<comment type="caution">
    <text evidence="10">The sequence shown here is derived from an EMBL/GenBank/DDBJ whole genome shotgun (WGS) entry which is preliminary data.</text>
</comment>
<dbReference type="GO" id="GO:0006817">
    <property type="term" value="P:phosphate ion transport"/>
    <property type="evidence" value="ECO:0007669"/>
    <property type="project" value="UniProtKB-KW"/>
</dbReference>
<accession>A0A972J7L9</accession>
<dbReference type="GO" id="GO:0005737">
    <property type="term" value="C:cytoplasm"/>
    <property type="evidence" value="ECO:0007669"/>
    <property type="project" value="UniProtKB-SubCell"/>
</dbReference>
<dbReference type="RefSeq" id="WP_168986899.1">
    <property type="nucleotide sequence ID" value="NZ_CAWPHM010000055.1"/>
</dbReference>
<dbReference type="InterPro" id="IPR028366">
    <property type="entry name" value="PhoU"/>
</dbReference>
<keyword evidence="5 8" id="KW-0963">Cytoplasm</keyword>
<comment type="subcellular location">
    <subcellularLocation>
        <location evidence="1 8">Cytoplasm</location>
    </subcellularLocation>
</comment>
<proteinExistence type="inferred from homology"/>
<comment type="subunit">
    <text evidence="3 8">Homodimer.</text>
</comment>
<dbReference type="FunFam" id="1.20.58.220:FF:000004">
    <property type="entry name" value="Phosphate-specific transport system accessory protein PhoU"/>
    <property type="match status" value="1"/>
</dbReference>
<dbReference type="AlphaFoldDB" id="A0A972J7L9"/>
<gene>
    <name evidence="10" type="primary">phoU</name>
    <name evidence="10" type="ORF">GPA21_03875</name>
</gene>
<feature type="domain" description="PhoU" evidence="9">
    <location>
        <begin position="126"/>
        <end position="209"/>
    </location>
</feature>
<evidence type="ECO:0000256" key="7">
    <source>
        <dbReference type="ARBA" id="ARBA00056181"/>
    </source>
</evidence>
<dbReference type="Proteomes" id="UP000599523">
    <property type="component" value="Unassembled WGS sequence"/>
</dbReference>
<dbReference type="PIRSF" id="PIRSF003107">
    <property type="entry name" value="PhoU"/>
    <property type="match status" value="1"/>
</dbReference>
<evidence type="ECO:0000256" key="6">
    <source>
        <dbReference type="ARBA" id="ARBA00022592"/>
    </source>
</evidence>
<evidence type="ECO:0000313" key="11">
    <source>
        <dbReference type="Proteomes" id="UP000599523"/>
    </source>
</evidence>
<dbReference type="GO" id="GO:0030643">
    <property type="term" value="P:intracellular phosphate ion homeostasis"/>
    <property type="evidence" value="ECO:0007669"/>
    <property type="project" value="InterPro"/>
</dbReference>
<evidence type="ECO:0000256" key="4">
    <source>
        <dbReference type="ARBA" id="ARBA00022448"/>
    </source>
</evidence>
<sequence length="234" mass="26473">MTKHTYSPFDTELDDLQRRLLMLGEVVCQQVERAMDALATNDMELVEEVLRTEKAINREEVAIDDTSTQMIVRHAPAAVDLRLLLSVRQIVSDLERVGDEAKKIAKAARPIIESESKFVPKVELHHVCAKAVSMLRAALDAFVRRDPSASTTIMRQDKEVDAIFKGIVRQLATYMMEDPRLITRSLDVLFIAKSIERVGDHAANVAEQVVYLVKGRNVRHESIEEIEQQIAAKR</sequence>
<dbReference type="PANTHER" id="PTHR42930:SF3">
    <property type="entry name" value="PHOSPHATE-SPECIFIC TRANSPORT SYSTEM ACCESSORY PROTEIN PHOU"/>
    <property type="match status" value="1"/>
</dbReference>
<keyword evidence="4 8" id="KW-0813">Transport</keyword>
<organism evidence="10 11">
    <name type="scientific">Azoarcus taiwanensis</name>
    <dbReference type="NCBI Taxonomy" id="666964"/>
    <lineage>
        <taxon>Bacteria</taxon>
        <taxon>Pseudomonadati</taxon>
        <taxon>Pseudomonadota</taxon>
        <taxon>Betaproteobacteria</taxon>
        <taxon>Rhodocyclales</taxon>
        <taxon>Zoogloeaceae</taxon>
        <taxon>Azoarcus</taxon>
    </lineage>
</organism>
<evidence type="ECO:0000259" key="9">
    <source>
        <dbReference type="Pfam" id="PF01895"/>
    </source>
</evidence>
<keyword evidence="11" id="KW-1185">Reference proteome</keyword>
<dbReference type="PANTHER" id="PTHR42930">
    <property type="entry name" value="PHOSPHATE-SPECIFIC TRANSPORT SYSTEM ACCESSORY PROTEIN PHOU"/>
    <property type="match status" value="1"/>
</dbReference>
<evidence type="ECO:0000256" key="8">
    <source>
        <dbReference type="PIRNR" id="PIRNR003107"/>
    </source>
</evidence>
<dbReference type="NCBIfam" id="TIGR02135">
    <property type="entry name" value="phoU_full"/>
    <property type="match status" value="1"/>
</dbReference>
<dbReference type="Pfam" id="PF01895">
    <property type="entry name" value="PhoU"/>
    <property type="match status" value="2"/>
</dbReference>
<evidence type="ECO:0000256" key="3">
    <source>
        <dbReference type="ARBA" id="ARBA00011738"/>
    </source>
</evidence>
<name>A0A972J7L9_9RHOO</name>
<comment type="function">
    <text evidence="7 8">Plays a role in the regulation of phosphate uptake.</text>
</comment>
<evidence type="ECO:0000256" key="5">
    <source>
        <dbReference type="ARBA" id="ARBA00022490"/>
    </source>
</evidence>
<comment type="similarity">
    <text evidence="2 8">Belongs to the PhoU family.</text>
</comment>
<dbReference type="GO" id="GO:0045936">
    <property type="term" value="P:negative regulation of phosphate metabolic process"/>
    <property type="evidence" value="ECO:0007669"/>
    <property type="project" value="InterPro"/>
</dbReference>
<keyword evidence="6 8" id="KW-0592">Phosphate transport</keyword>
<evidence type="ECO:0000256" key="1">
    <source>
        <dbReference type="ARBA" id="ARBA00004496"/>
    </source>
</evidence>
<dbReference type="SUPFAM" id="SSF109755">
    <property type="entry name" value="PhoU-like"/>
    <property type="match status" value="1"/>
</dbReference>
<evidence type="ECO:0000313" key="10">
    <source>
        <dbReference type="EMBL" id="NMG02109.1"/>
    </source>
</evidence>
<feature type="domain" description="PhoU" evidence="9">
    <location>
        <begin position="23"/>
        <end position="107"/>
    </location>
</feature>
<protein>
    <recommendedName>
        <fullName evidence="8">Phosphate-specific transport system accessory protein PhoU</fullName>
    </recommendedName>
</protein>